<reference evidence="1 2" key="1">
    <citation type="journal article" date="2018" name="Nat. Ecol. Evol.">
        <title>Shark genomes provide insights into elasmobranch evolution and the origin of vertebrates.</title>
        <authorList>
            <person name="Hara Y"/>
            <person name="Yamaguchi K"/>
            <person name="Onimaru K"/>
            <person name="Kadota M"/>
            <person name="Koyanagi M"/>
            <person name="Keeley SD"/>
            <person name="Tatsumi K"/>
            <person name="Tanaka K"/>
            <person name="Motone F"/>
            <person name="Kageyama Y"/>
            <person name="Nozu R"/>
            <person name="Adachi N"/>
            <person name="Nishimura O"/>
            <person name="Nakagawa R"/>
            <person name="Tanegashima C"/>
            <person name="Kiyatake I"/>
            <person name="Matsumoto R"/>
            <person name="Murakumo K"/>
            <person name="Nishida K"/>
            <person name="Terakita A"/>
            <person name="Kuratani S"/>
            <person name="Sato K"/>
            <person name="Hyodo S Kuraku.S."/>
        </authorList>
    </citation>
    <scope>NUCLEOTIDE SEQUENCE [LARGE SCALE GENOMIC DNA]</scope>
</reference>
<organism evidence="1 2">
    <name type="scientific">Scyliorhinus torazame</name>
    <name type="common">Cloudy catshark</name>
    <name type="synonym">Catulus torazame</name>
    <dbReference type="NCBI Taxonomy" id="75743"/>
    <lineage>
        <taxon>Eukaryota</taxon>
        <taxon>Metazoa</taxon>
        <taxon>Chordata</taxon>
        <taxon>Craniata</taxon>
        <taxon>Vertebrata</taxon>
        <taxon>Chondrichthyes</taxon>
        <taxon>Elasmobranchii</taxon>
        <taxon>Galeomorphii</taxon>
        <taxon>Galeoidea</taxon>
        <taxon>Carcharhiniformes</taxon>
        <taxon>Scyliorhinidae</taxon>
        <taxon>Scyliorhinus</taxon>
    </lineage>
</organism>
<comment type="caution">
    <text evidence="1">The sequence shown here is derived from an EMBL/GenBank/DDBJ whole genome shotgun (WGS) entry which is preliminary data.</text>
</comment>
<protein>
    <submittedName>
        <fullName evidence="1">Uncharacterized protein</fullName>
    </submittedName>
</protein>
<dbReference type="EMBL" id="BFAA01004608">
    <property type="protein sequence ID" value="GCB69668.1"/>
    <property type="molecule type" value="Genomic_DNA"/>
</dbReference>
<sequence length="66" mass="7607">MRIKFNLEWESGRPGAEARKQNILDVHVEKSDLHHQVFPTFRTTFGEKAPKLPVHSVKKTLVLQGK</sequence>
<evidence type="ECO:0000313" key="1">
    <source>
        <dbReference type="EMBL" id="GCB69668.1"/>
    </source>
</evidence>
<gene>
    <name evidence="1" type="ORF">scyTo_0010602</name>
</gene>
<dbReference type="Proteomes" id="UP000288216">
    <property type="component" value="Unassembled WGS sequence"/>
</dbReference>
<accession>A0A401P978</accession>
<dbReference type="AlphaFoldDB" id="A0A401P978"/>
<proteinExistence type="predicted"/>
<keyword evidence="2" id="KW-1185">Reference proteome</keyword>
<evidence type="ECO:0000313" key="2">
    <source>
        <dbReference type="Proteomes" id="UP000288216"/>
    </source>
</evidence>
<name>A0A401P978_SCYTO</name>